<keyword evidence="3" id="KW-1185">Reference proteome</keyword>
<protein>
    <submittedName>
        <fullName evidence="2">Uncharacterized protein</fullName>
    </submittedName>
</protein>
<feature type="compositionally biased region" description="Pro residues" evidence="1">
    <location>
        <begin position="66"/>
        <end position="77"/>
    </location>
</feature>
<dbReference type="EMBL" id="BOOI01000049">
    <property type="protein sequence ID" value="GIH86739.1"/>
    <property type="molecule type" value="Genomic_DNA"/>
</dbReference>
<comment type="caution">
    <text evidence="2">The sequence shown here is derived from an EMBL/GenBank/DDBJ whole genome shotgun (WGS) entry which is preliminary data.</text>
</comment>
<gene>
    <name evidence="2" type="ORF">Pro02_51470</name>
</gene>
<dbReference type="AlphaFoldDB" id="A0A8J3S847"/>
<accession>A0A8J3S847</accession>
<feature type="region of interest" description="Disordered" evidence="1">
    <location>
        <begin position="56"/>
        <end position="77"/>
    </location>
</feature>
<sequence>MLLVTVRLPPGATLAQAMDRLGLSEEEVDTGYGLVLLDPAQNLYVLRVAEAAAHRVGGTTGEGPYSDPPIEPFGPPR</sequence>
<dbReference type="RefSeq" id="WP_068923049.1">
    <property type="nucleotide sequence ID" value="NZ_BMQP01000032.1"/>
</dbReference>
<reference evidence="2" key="1">
    <citation type="submission" date="2021-01" db="EMBL/GenBank/DDBJ databases">
        <title>Whole genome shotgun sequence of Planobispora rosea NBRC 15558.</title>
        <authorList>
            <person name="Komaki H."/>
            <person name="Tamura T."/>
        </authorList>
    </citation>
    <scope>NUCLEOTIDE SEQUENCE</scope>
    <source>
        <strain evidence="2">NBRC 15558</strain>
    </source>
</reference>
<evidence type="ECO:0000313" key="2">
    <source>
        <dbReference type="EMBL" id="GIH86739.1"/>
    </source>
</evidence>
<name>A0A8J3S847_PLARO</name>
<dbReference type="Proteomes" id="UP000655044">
    <property type="component" value="Unassembled WGS sequence"/>
</dbReference>
<organism evidence="2 3">
    <name type="scientific">Planobispora rosea</name>
    <dbReference type="NCBI Taxonomy" id="35762"/>
    <lineage>
        <taxon>Bacteria</taxon>
        <taxon>Bacillati</taxon>
        <taxon>Actinomycetota</taxon>
        <taxon>Actinomycetes</taxon>
        <taxon>Streptosporangiales</taxon>
        <taxon>Streptosporangiaceae</taxon>
        <taxon>Planobispora</taxon>
    </lineage>
</organism>
<evidence type="ECO:0000313" key="3">
    <source>
        <dbReference type="Proteomes" id="UP000655044"/>
    </source>
</evidence>
<dbReference type="OrthoDB" id="583435at2"/>
<proteinExistence type="predicted"/>
<evidence type="ECO:0000256" key="1">
    <source>
        <dbReference type="SAM" id="MobiDB-lite"/>
    </source>
</evidence>